<feature type="transmembrane region" description="Helical" evidence="3">
    <location>
        <begin position="25"/>
        <end position="52"/>
    </location>
</feature>
<dbReference type="Gene3D" id="3.90.550.10">
    <property type="entry name" value="Spore Coat Polysaccharide Biosynthesis Protein SpsA, Chain A"/>
    <property type="match status" value="1"/>
</dbReference>
<keyword evidence="3" id="KW-0812">Transmembrane</keyword>
<keyword evidence="2" id="KW-0808">Transferase</keyword>
<reference evidence="4" key="1">
    <citation type="submission" date="2018-05" db="EMBL/GenBank/DDBJ databases">
        <authorList>
            <person name="Lanie J.A."/>
            <person name="Ng W.-L."/>
            <person name="Kazmierczak K.M."/>
            <person name="Andrzejewski T.M."/>
            <person name="Davidsen T.M."/>
            <person name="Wayne K.J."/>
            <person name="Tettelin H."/>
            <person name="Glass J.I."/>
            <person name="Rusch D."/>
            <person name="Podicherti R."/>
            <person name="Tsui H.-C.T."/>
            <person name="Winkler M.E."/>
        </authorList>
    </citation>
    <scope>NUCLEOTIDE SEQUENCE</scope>
</reference>
<organism evidence="4">
    <name type="scientific">marine metagenome</name>
    <dbReference type="NCBI Taxonomy" id="408172"/>
    <lineage>
        <taxon>unclassified sequences</taxon>
        <taxon>metagenomes</taxon>
        <taxon>ecological metagenomes</taxon>
    </lineage>
</organism>
<evidence type="ECO:0000256" key="3">
    <source>
        <dbReference type="SAM" id="Phobius"/>
    </source>
</evidence>
<feature type="non-terminal residue" evidence="4">
    <location>
        <position position="1"/>
    </location>
</feature>
<dbReference type="AlphaFoldDB" id="A0A381YU38"/>
<feature type="transmembrane region" description="Helical" evidence="3">
    <location>
        <begin position="324"/>
        <end position="351"/>
    </location>
</feature>
<keyword evidence="3" id="KW-0472">Membrane</keyword>
<feature type="transmembrane region" description="Helical" evidence="3">
    <location>
        <begin position="397"/>
        <end position="417"/>
    </location>
</feature>
<dbReference type="SUPFAM" id="SSF53448">
    <property type="entry name" value="Nucleotide-diphospho-sugar transferases"/>
    <property type="match status" value="1"/>
</dbReference>
<evidence type="ECO:0000256" key="1">
    <source>
        <dbReference type="ARBA" id="ARBA00022676"/>
    </source>
</evidence>
<sequence>VSEVNTVTYLLLDIWHQLSTHTGVMLWFIPLIVAYEIPLMLLVITGIVMFYYQTFLVTPRRSLYTPKVSCIVTCYAEGEAVKSTIDSLVEQVYDGEIEIIAVVDGAVQNALTYKVTQATAKACRVPKRTVIVLPKWQRGGRVSTLNAGLHIASGEIVLNADADTSFDNDMLSQVIPYFEDPDVPALGGALRVRNANQSLLTRMQAIEYLISMQGGKTGLAQWNLLNNISGAFGVFRREFLIQIGGWDTHTAEDLDLTVRIKQYFRRFPNWRIPFATLAIGHTDAPASLHDLVLQRLRWDGDLLFLYFRKHWPAFSPKLLGTGTFIYTLLYGFLQNILLPLVIVIYTVNIFIQFPWQFTLTVYIAIYGLYLATIVFLYLLVILAISERPAADLKLAPWLLLYPLYALFMRLVCLFALINEVVRRSHEESSMAPWWVLKRGRKF</sequence>
<gene>
    <name evidence="4" type="ORF">METZ01_LOCUS132927</name>
</gene>
<dbReference type="CDD" id="cd06423">
    <property type="entry name" value="CESA_like"/>
    <property type="match status" value="1"/>
</dbReference>
<proteinExistence type="predicted"/>
<evidence type="ECO:0008006" key="5">
    <source>
        <dbReference type="Google" id="ProtNLM"/>
    </source>
</evidence>
<dbReference type="PANTHER" id="PTHR43630:SF1">
    <property type="entry name" value="POLY-BETA-1,6-N-ACETYL-D-GLUCOSAMINE SYNTHASE"/>
    <property type="match status" value="1"/>
</dbReference>
<accession>A0A381YU38</accession>
<keyword evidence="1" id="KW-0328">Glycosyltransferase</keyword>
<protein>
    <recommendedName>
        <fullName evidence="5">Glycosyltransferase 2-like domain-containing protein</fullName>
    </recommendedName>
</protein>
<dbReference type="EMBL" id="UINC01018973">
    <property type="protein sequence ID" value="SVA80073.1"/>
    <property type="molecule type" value="Genomic_DNA"/>
</dbReference>
<dbReference type="GO" id="GO:0016757">
    <property type="term" value="F:glycosyltransferase activity"/>
    <property type="evidence" value="ECO:0007669"/>
    <property type="project" value="UniProtKB-KW"/>
</dbReference>
<name>A0A381YU38_9ZZZZ</name>
<evidence type="ECO:0000256" key="2">
    <source>
        <dbReference type="ARBA" id="ARBA00022679"/>
    </source>
</evidence>
<dbReference type="PANTHER" id="PTHR43630">
    <property type="entry name" value="POLY-BETA-1,6-N-ACETYL-D-GLUCOSAMINE SYNTHASE"/>
    <property type="match status" value="1"/>
</dbReference>
<feature type="transmembrane region" description="Helical" evidence="3">
    <location>
        <begin position="363"/>
        <end position="385"/>
    </location>
</feature>
<dbReference type="InterPro" id="IPR029044">
    <property type="entry name" value="Nucleotide-diphossugar_trans"/>
</dbReference>
<keyword evidence="3" id="KW-1133">Transmembrane helix</keyword>
<evidence type="ECO:0000313" key="4">
    <source>
        <dbReference type="EMBL" id="SVA80073.1"/>
    </source>
</evidence>
<dbReference type="Pfam" id="PF13641">
    <property type="entry name" value="Glyco_tranf_2_3"/>
    <property type="match status" value="1"/>
</dbReference>